<organism evidence="1">
    <name type="scientific">plant metagenome</name>
    <dbReference type="NCBI Taxonomy" id="1297885"/>
    <lineage>
        <taxon>unclassified sequences</taxon>
        <taxon>metagenomes</taxon>
        <taxon>organismal metagenomes</taxon>
    </lineage>
</organism>
<dbReference type="EMBL" id="CAADHZ010000027">
    <property type="protein sequence ID" value="VFR36844.1"/>
    <property type="molecule type" value="Genomic_DNA"/>
</dbReference>
<name>A0A484P2Q9_9ZZZZ</name>
<proteinExistence type="predicted"/>
<dbReference type="InterPro" id="IPR021695">
    <property type="entry name" value="Phage_KPP10_Orf10"/>
</dbReference>
<dbReference type="AlphaFoldDB" id="A0A484P2Q9"/>
<gene>
    <name evidence="2" type="ORF">ANDO1_1704</name>
    <name evidence="1" type="ORF">ANDO2_1611</name>
</gene>
<dbReference type="Pfam" id="PF11681">
    <property type="entry name" value="Phage_Tube_PhiTE"/>
    <property type="match status" value="1"/>
</dbReference>
<evidence type="ECO:0000313" key="2">
    <source>
        <dbReference type="EMBL" id="VFR36844.1"/>
    </source>
</evidence>
<protein>
    <submittedName>
        <fullName evidence="1">Phage-related protein</fullName>
    </submittedName>
</protein>
<reference evidence="1" key="1">
    <citation type="submission" date="2019-03" db="EMBL/GenBank/DDBJ databases">
        <authorList>
            <person name="Danneels B."/>
        </authorList>
    </citation>
    <scope>NUCLEOTIDE SEQUENCE</scope>
</reference>
<evidence type="ECO:0000313" key="1">
    <source>
        <dbReference type="EMBL" id="VFR20212.1"/>
    </source>
</evidence>
<dbReference type="EMBL" id="CAADIB010000003">
    <property type="protein sequence ID" value="VFR20212.1"/>
    <property type="molecule type" value="Genomic_DNA"/>
</dbReference>
<accession>A0A484P2Q9</accession>
<dbReference type="NCBIfam" id="NF047581">
    <property type="entry name" value="gp105_phage_fam"/>
    <property type="match status" value="1"/>
</dbReference>
<sequence length="141" mass="15318">MQFDPNQISLLLSGVEIKDFADGADVIAVSHSGPAGAYTMGATGRGVFIANADRSGTLTLKLLQHSDDNKYLSDRLAAQRNSLKTFEPLTLEIRDLLNEDQATGLRGYFTDLPTFTRGAGHNTSTWVIAFETITIKNEKGL</sequence>